<accession>A0A4Y2NEP1</accession>
<organism evidence="1 2">
    <name type="scientific">Araneus ventricosus</name>
    <name type="common">Orbweaver spider</name>
    <name type="synonym">Epeira ventricosa</name>
    <dbReference type="NCBI Taxonomy" id="182803"/>
    <lineage>
        <taxon>Eukaryota</taxon>
        <taxon>Metazoa</taxon>
        <taxon>Ecdysozoa</taxon>
        <taxon>Arthropoda</taxon>
        <taxon>Chelicerata</taxon>
        <taxon>Arachnida</taxon>
        <taxon>Araneae</taxon>
        <taxon>Araneomorphae</taxon>
        <taxon>Entelegynae</taxon>
        <taxon>Araneoidea</taxon>
        <taxon>Araneidae</taxon>
        <taxon>Araneus</taxon>
    </lineage>
</organism>
<keyword evidence="2" id="KW-1185">Reference proteome</keyword>
<gene>
    <name evidence="1" type="ORF">AVEN_233545_1</name>
</gene>
<name>A0A4Y2NEP1_ARAVE</name>
<protein>
    <submittedName>
        <fullName evidence="1">Uncharacterized protein</fullName>
    </submittedName>
</protein>
<comment type="caution">
    <text evidence="1">The sequence shown here is derived from an EMBL/GenBank/DDBJ whole genome shotgun (WGS) entry which is preliminary data.</text>
</comment>
<dbReference type="AlphaFoldDB" id="A0A4Y2NEP1"/>
<reference evidence="1 2" key="1">
    <citation type="journal article" date="2019" name="Sci. Rep.">
        <title>Orb-weaving spider Araneus ventricosus genome elucidates the spidroin gene catalogue.</title>
        <authorList>
            <person name="Kono N."/>
            <person name="Nakamura H."/>
            <person name="Ohtoshi R."/>
            <person name="Moran D.A.P."/>
            <person name="Shinohara A."/>
            <person name="Yoshida Y."/>
            <person name="Fujiwara M."/>
            <person name="Mori M."/>
            <person name="Tomita M."/>
            <person name="Arakawa K."/>
        </authorList>
    </citation>
    <scope>NUCLEOTIDE SEQUENCE [LARGE SCALE GENOMIC DNA]</scope>
</reference>
<evidence type="ECO:0000313" key="1">
    <source>
        <dbReference type="EMBL" id="GBN36256.1"/>
    </source>
</evidence>
<sequence length="259" mass="29008">MALAPLNLKQPNQTHQLPLDLRRQKNSALYFFRAQSVPKHPINHFKLPVSLRRFYAARPSHMLPFCERAKMILHDSDLNNVSVQFSDFFTFPPWEIPQFSPLRGTSSPVPAFWTFTNWLPRGATVGHLSSDCTEQEKCVNCKGSHTSYSRFCPVWKTEKEIVAVKVKEQVSYPEARRIVKARTPTPGISYSSVVRGKLISTGIQYDLQDLNPGSSANVSDQIVESETSQLGMKRRGHSLGLALRVVTVPGGDSQRIGSG</sequence>
<dbReference type="EMBL" id="BGPR01008807">
    <property type="protein sequence ID" value="GBN36256.1"/>
    <property type="molecule type" value="Genomic_DNA"/>
</dbReference>
<proteinExistence type="predicted"/>
<dbReference type="Proteomes" id="UP000499080">
    <property type="component" value="Unassembled WGS sequence"/>
</dbReference>
<evidence type="ECO:0000313" key="2">
    <source>
        <dbReference type="Proteomes" id="UP000499080"/>
    </source>
</evidence>